<dbReference type="EMBL" id="JAVREN010000005">
    <property type="protein sequence ID" value="MDT0306426.1"/>
    <property type="molecule type" value="Genomic_DNA"/>
</dbReference>
<comment type="caution">
    <text evidence="3">The sequence shown here is derived from an EMBL/GenBank/DDBJ whole genome shotgun (WGS) entry which is preliminary data.</text>
</comment>
<evidence type="ECO:0000313" key="4">
    <source>
        <dbReference type="Proteomes" id="UP001183388"/>
    </source>
</evidence>
<dbReference type="Proteomes" id="UP001183388">
    <property type="component" value="Unassembled WGS sequence"/>
</dbReference>
<protein>
    <recommendedName>
        <fullName evidence="5">Secreted protein</fullName>
    </recommendedName>
</protein>
<name>A0ABU2L4E0_9ACTN</name>
<feature type="region of interest" description="Disordered" evidence="1">
    <location>
        <begin position="159"/>
        <end position="181"/>
    </location>
</feature>
<proteinExistence type="predicted"/>
<keyword evidence="2" id="KW-1133">Transmembrane helix</keyword>
<feature type="compositionally biased region" description="Low complexity" evidence="1">
    <location>
        <begin position="25"/>
        <end position="41"/>
    </location>
</feature>
<accession>A0ABU2L4E0</accession>
<feature type="compositionally biased region" description="Basic and acidic residues" evidence="1">
    <location>
        <begin position="172"/>
        <end position="181"/>
    </location>
</feature>
<evidence type="ECO:0000313" key="3">
    <source>
        <dbReference type="EMBL" id="MDT0306426.1"/>
    </source>
</evidence>
<dbReference type="RefSeq" id="WP_311629344.1">
    <property type="nucleotide sequence ID" value="NZ_JAVREN010000005.1"/>
</dbReference>
<keyword evidence="4" id="KW-1185">Reference proteome</keyword>
<evidence type="ECO:0000256" key="2">
    <source>
        <dbReference type="SAM" id="Phobius"/>
    </source>
</evidence>
<evidence type="ECO:0000256" key="1">
    <source>
        <dbReference type="SAM" id="MobiDB-lite"/>
    </source>
</evidence>
<feature type="transmembrane region" description="Helical" evidence="2">
    <location>
        <begin position="498"/>
        <end position="518"/>
    </location>
</feature>
<feature type="transmembrane region" description="Helical" evidence="2">
    <location>
        <begin position="286"/>
        <end position="304"/>
    </location>
</feature>
<organism evidence="3 4">
    <name type="scientific">Streptomyces boetiae</name>
    <dbReference type="NCBI Taxonomy" id="3075541"/>
    <lineage>
        <taxon>Bacteria</taxon>
        <taxon>Bacillati</taxon>
        <taxon>Actinomycetota</taxon>
        <taxon>Actinomycetes</taxon>
        <taxon>Kitasatosporales</taxon>
        <taxon>Streptomycetaceae</taxon>
        <taxon>Streptomyces</taxon>
    </lineage>
</organism>
<feature type="transmembrane region" description="Helical" evidence="2">
    <location>
        <begin position="74"/>
        <end position="94"/>
    </location>
</feature>
<gene>
    <name evidence="3" type="ORF">RM780_05550</name>
</gene>
<sequence>MSQPPIAPPPAGPGARVPPPPARPAPGAAADEPRRNAAARPDVPPAPEPPRRRSALVEGAARLRAASRTEPGRLRAIGGLLAGLLLVFGAVAFWEISYRADAADAAATGSRVLSSDAAEIYRLLADANTTAAVEFLAGTEVTAGVLACYGPGAQAAACDTARQEEPGQEEADGPRGELRDRDELRAAYEEDIREASRLLAAAAASSTGSAEARGHIQRLNEGLPYYTGLVETARAINRQGLPLGGAYLRYANDVMQAGDDSLLSTARRLYELEQERLAQDLERARTWPRLALALGLVALAALVWAQRRHFVRTNRVFSPGLVAATAAAVVLLGWLLGAHAMARAALGDADRNAGRSLAVLNAAWTEALQARGNESMHLVMRGANDDFEESYGTHMTAVAEGPRSLLERARALADDREGREPVEAAIDAVAEWSMRHDGARAIEDEGDYERALGAVIGSTHSAGNSFEAANGALSTAVEHEKEQLSQAVRDGRSALGGLRSAAVVLALLAAAGAALGVGRRLSEYR</sequence>
<reference evidence="4" key="1">
    <citation type="submission" date="2023-07" db="EMBL/GenBank/DDBJ databases">
        <title>30 novel species of actinomycetes from the DSMZ collection.</title>
        <authorList>
            <person name="Nouioui I."/>
        </authorList>
    </citation>
    <scope>NUCLEOTIDE SEQUENCE [LARGE SCALE GENOMIC DNA]</scope>
    <source>
        <strain evidence="4">DSM 44917</strain>
    </source>
</reference>
<feature type="compositionally biased region" description="Pro residues" evidence="1">
    <location>
        <begin position="1"/>
        <end position="24"/>
    </location>
</feature>
<feature type="transmembrane region" description="Helical" evidence="2">
    <location>
        <begin position="316"/>
        <end position="336"/>
    </location>
</feature>
<feature type="region of interest" description="Disordered" evidence="1">
    <location>
        <begin position="1"/>
        <end position="54"/>
    </location>
</feature>
<keyword evidence="2" id="KW-0472">Membrane</keyword>
<evidence type="ECO:0008006" key="5">
    <source>
        <dbReference type="Google" id="ProtNLM"/>
    </source>
</evidence>
<keyword evidence="2" id="KW-0812">Transmembrane</keyword>